<name>A0A8H3E9Y5_9AGAM</name>
<accession>A0A8H3E9Y5</accession>
<protein>
    <recommendedName>
        <fullName evidence="5">Secreted protein</fullName>
    </recommendedName>
</protein>
<evidence type="ECO:0000313" key="3">
    <source>
        <dbReference type="EMBL" id="CAE7226251.1"/>
    </source>
</evidence>
<evidence type="ECO:0000256" key="2">
    <source>
        <dbReference type="SAM" id="SignalP"/>
    </source>
</evidence>
<reference evidence="3" key="1">
    <citation type="submission" date="2021-01" db="EMBL/GenBank/DDBJ databases">
        <authorList>
            <person name="Kaushik A."/>
        </authorList>
    </citation>
    <scope>NUCLEOTIDE SEQUENCE</scope>
    <source>
        <strain evidence="3">AG5</strain>
    </source>
</reference>
<keyword evidence="2" id="KW-0732">Signal</keyword>
<proteinExistence type="predicted"/>
<dbReference type="Proteomes" id="UP000663827">
    <property type="component" value="Unassembled WGS sequence"/>
</dbReference>
<sequence>LCALALVLAHSTLLPSAFMQAMSPKTNGIPLSRASTPRMCVAPQARLCRCMTCTSSFSSTLSTISEVSTTCLPPEVDDLESAQHTETRNRPRGQPLRAFPTRATILELDDDYQDNEDSASELIDVEKHHTISQIPSRTQSLARTDSVSSVASDRTVRAPQVNALRRNESVVSNATVDDYQYEEPAEFLPPFEVRGPSTRAQCLGPTRSNYNLTPTPAIPLGRPKNRRRLL</sequence>
<gene>
    <name evidence="3" type="ORF">RDB_LOCUS175932</name>
</gene>
<feature type="chain" id="PRO_5034575644" description="Secreted protein" evidence="2">
    <location>
        <begin position="29"/>
        <end position="230"/>
    </location>
</feature>
<feature type="signal peptide" evidence="2">
    <location>
        <begin position="1"/>
        <end position="28"/>
    </location>
</feature>
<comment type="caution">
    <text evidence="3">The sequence shown here is derived from an EMBL/GenBank/DDBJ whole genome shotgun (WGS) entry which is preliminary data.</text>
</comment>
<feature type="non-terminal residue" evidence="3">
    <location>
        <position position="1"/>
    </location>
</feature>
<evidence type="ECO:0000313" key="4">
    <source>
        <dbReference type="Proteomes" id="UP000663827"/>
    </source>
</evidence>
<organism evidence="3 4">
    <name type="scientific">Rhizoctonia solani</name>
    <dbReference type="NCBI Taxonomy" id="456999"/>
    <lineage>
        <taxon>Eukaryota</taxon>
        <taxon>Fungi</taxon>
        <taxon>Dikarya</taxon>
        <taxon>Basidiomycota</taxon>
        <taxon>Agaricomycotina</taxon>
        <taxon>Agaricomycetes</taxon>
        <taxon>Cantharellales</taxon>
        <taxon>Ceratobasidiaceae</taxon>
        <taxon>Rhizoctonia</taxon>
    </lineage>
</organism>
<evidence type="ECO:0000256" key="1">
    <source>
        <dbReference type="SAM" id="MobiDB-lite"/>
    </source>
</evidence>
<feature type="region of interest" description="Disordered" evidence="1">
    <location>
        <begin position="203"/>
        <end position="230"/>
    </location>
</feature>
<dbReference type="EMBL" id="CAJNJQ010006305">
    <property type="protein sequence ID" value="CAE7226251.1"/>
    <property type="molecule type" value="Genomic_DNA"/>
</dbReference>
<dbReference type="AlphaFoldDB" id="A0A8H3E9Y5"/>
<evidence type="ECO:0008006" key="5">
    <source>
        <dbReference type="Google" id="ProtNLM"/>
    </source>
</evidence>